<evidence type="ECO:0000256" key="18">
    <source>
        <dbReference type="PIRSR" id="PIRSR038147-1"/>
    </source>
</evidence>
<feature type="binding site" evidence="19">
    <location>
        <position position="176"/>
    </location>
    <ligand>
        <name>ATP</name>
        <dbReference type="ChEBI" id="CHEBI:30616"/>
    </ligand>
</feature>
<feature type="active site" description="Proton acceptor" evidence="18">
    <location>
        <position position="230"/>
    </location>
</feature>
<feature type="compositionally biased region" description="Acidic residues" evidence="21">
    <location>
        <begin position="399"/>
        <end position="414"/>
    </location>
</feature>
<feature type="active site" description="4-aspartylphosphate intermediate" evidence="18">
    <location>
        <position position="247"/>
    </location>
</feature>
<feature type="binding site" evidence="20">
    <location>
        <position position="235"/>
    </location>
    <ligand>
        <name>Mg(2+)</name>
        <dbReference type="ChEBI" id="CHEBI:18420"/>
    </ligand>
</feature>
<evidence type="ECO:0000256" key="12">
    <source>
        <dbReference type="ARBA" id="ARBA00022777"/>
    </source>
</evidence>
<name>A0A564Z753_HYMDI</name>
<dbReference type="PIRSF" id="PIRSF038147">
    <property type="entry name" value="Ser/Thr_PK_RIO1"/>
    <property type="match status" value="1"/>
</dbReference>
<evidence type="ECO:0000256" key="9">
    <source>
        <dbReference type="ARBA" id="ARBA00022679"/>
    </source>
</evidence>
<comment type="similarity">
    <text evidence="3">Belongs to the protein kinase superfamily. RIO-type Ser/Thr kinase family.</text>
</comment>
<evidence type="ECO:0000256" key="7">
    <source>
        <dbReference type="ARBA" id="ARBA00022517"/>
    </source>
</evidence>
<comment type="catalytic activity">
    <reaction evidence="17">
        <text>L-seryl-[protein] + ATP = O-phospho-L-seryl-[protein] + ADP + H(+)</text>
        <dbReference type="Rhea" id="RHEA:17989"/>
        <dbReference type="Rhea" id="RHEA-COMP:9863"/>
        <dbReference type="Rhea" id="RHEA-COMP:11604"/>
        <dbReference type="ChEBI" id="CHEBI:15378"/>
        <dbReference type="ChEBI" id="CHEBI:29999"/>
        <dbReference type="ChEBI" id="CHEBI:30616"/>
        <dbReference type="ChEBI" id="CHEBI:83421"/>
        <dbReference type="ChEBI" id="CHEBI:456216"/>
        <dbReference type="EC" id="2.7.11.1"/>
    </reaction>
</comment>
<feature type="compositionally biased region" description="Basic and acidic residues" evidence="21">
    <location>
        <begin position="452"/>
        <end position="461"/>
    </location>
</feature>
<dbReference type="InterPro" id="IPR000687">
    <property type="entry name" value="RIO_kinase"/>
</dbReference>
<protein>
    <recommendedName>
        <fullName evidence="5">Serine/threonine-protein kinase RIO1</fullName>
        <ecNumber evidence="4">2.7.11.1</ecNumber>
    </recommendedName>
</protein>
<gene>
    <name evidence="23" type="ORF">WMSIL1_LOCUS12931</name>
</gene>
<evidence type="ECO:0000256" key="10">
    <source>
        <dbReference type="ARBA" id="ARBA00022723"/>
    </source>
</evidence>
<keyword evidence="14 19" id="KW-0067">ATP-binding</keyword>
<feature type="compositionally biased region" description="Basic and acidic residues" evidence="21">
    <location>
        <begin position="432"/>
        <end position="441"/>
    </location>
</feature>
<evidence type="ECO:0000256" key="19">
    <source>
        <dbReference type="PIRSR" id="PIRSR038147-2"/>
    </source>
</evidence>
<dbReference type="EMBL" id="CABIJS010000666">
    <property type="protein sequence ID" value="VUZ54698.1"/>
    <property type="molecule type" value="Genomic_DNA"/>
</dbReference>
<dbReference type="EC" id="2.7.11.1" evidence="4"/>
<evidence type="ECO:0000313" key="23">
    <source>
        <dbReference type="EMBL" id="VUZ54698.1"/>
    </source>
</evidence>
<evidence type="ECO:0000256" key="13">
    <source>
        <dbReference type="ARBA" id="ARBA00022801"/>
    </source>
</evidence>
<evidence type="ECO:0000256" key="3">
    <source>
        <dbReference type="ARBA" id="ARBA00009196"/>
    </source>
</evidence>
<dbReference type="PROSITE" id="PS01245">
    <property type="entry name" value="RIO1"/>
    <property type="match status" value="1"/>
</dbReference>
<sequence>MNEDLDDLLDEFDDFSLENDGTSEQTKFICQKYENKVDFSVKTSNQNRDSGDRATTNHALDKRTIFIIFKMIHQGDFDEINGCISTGKEANVYHAISSRGDLAIKLHMTSKLSFKARNKYVQGDFRMRHGYSTCSSWKLVSKWAEKEYRNLVRIDKAGSIPSPRPLKLKGVLVLMTLIGKNGLPAPKLKDVANEKDWSDFGPAPDWPVIYRQVLENVRTLFQKCRLVHGDLSEYNLLYMDGRAWMIDVSQAVEHECDQALELLREDCYNVNNFFRRQGVITLTLREFFEWVVDPTLPQEENESKPYLDDFMKHAEERGFNKTLEVEDDAFRSVYVPRRLEDVRRYVSDLKRLRAGLIKPEDLYYTAVTGVKSGLPRPKNAKERGEDAKWYEESDHSNEENEENESSNKEEEEECENKKNNEKKISGFVSPRRPKDESPESKRARKKAVQLAKAEKRQEKIPKHVKKRATKSKS</sequence>
<evidence type="ECO:0000256" key="1">
    <source>
        <dbReference type="ARBA" id="ARBA00001946"/>
    </source>
</evidence>
<dbReference type="InterPro" id="IPR018934">
    <property type="entry name" value="RIO_dom"/>
</dbReference>
<evidence type="ECO:0000256" key="16">
    <source>
        <dbReference type="ARBA" id="ARBA00047899"/>
    </source>
</evidence>
<keyword evidence="24" id="KW-1185">Reference proteome</keyword>
<proteinExistence type="inferred from homology"/>
<feature type="binding site" evidence="19">
    <location>
        <position position="105"/>
    </location>
    <ligand>
        <name>ATP</name>
        <dbReference type="ChEBI" id="CHEBI:30616"/>
    </ligand>
</feature>
<dbReference type="GO" id="GO:0046872">
    <property type="term" value="F:metal ion binding"/>
    <property type="evidence" value="ECO:0007669"/>
    <property type="project" value="UniProtKB-KW"/>
</dbReference>
<evidence type="ECO:0000256" key="11">
    <source>
        <dbReference type="ARBA" id="ARBA00022741"/>
    </source>
</evidence>
<keyword evidence="11 19" id="KW-0547">Nucleotide-binding</keyword>
<dbReference type="GO" id="GO:0016787">
    <property type="term" value="F:hydrolase activity"/>
    <property type="evidence" value="ECO:0007669"/>
    <property type="project" value="UniProtKB-KW"/>
</dbReference>
<feature type="domain" description="RIO kinase" evidence="22">
    <location>
        <begin position="49"/>
        <end position="293"/>
    </location>
</feature>
<evidence type="ECO:0000256" key="2">
    <source>
        <dbReference type="ARBA" id="ARBA00004496"/>
    </source>
</evidence>
<dbReference type="InterPro" id="IPR051272">
    <property type="entry name" value="RIO-type_Ser/Thr_kinase"/>
</dbReference>
<evidence type="ECO:0000256" key="20">
    <source>
        <dbReference type="PIRSR" id="PIRSR038147-3"/>
    </source>
</evidence>
<feature type="compositionally biased region" description="Basic and acidic residues" evidence="21">
    <location>
        <begin position="379"/>
        <end position="398"/>
    </location>
</feature>
<dbReference type="SMART" id="SM00090">
    <property type="entry name" value="RIO"/>
    <property type="match status" value="1"/>
</dbReference>
<keyword evidence="10" id="KW-0479">Metal-binding</keyword>
<keyword evidence="6" id="KW-0963">Cytoplasm</keyword>
<evidence type="ECO:0000313" key="24">
    <source>
        <dbReference type="Proteomes" id="UP000321570"/>
    </source>
</evidence>
<evidence type="ECO:0000256" key="15">
    <source>
        <dbReference type="ARBA" id="ARBA00022842"/>
    </source>
</evidence>
<keyword evidence="12" id="KW-0418">Kinase</keyword>
<dbReference type="GO" id="GO:0005737">
    <property type="term" value="C:cytoplasm"/>
    <property type="evidence" value="ECO:0007669"/>
    <property type="project" value="UniProtKB-SubCell"/>
</dbReference>
<evidence type="ECO:0000256" key="4">
    <source>
        <dbReference type="ARBA" id="ARBA00012513"/>
    </source>
</evidence>
<keyword evidence="7" id="KW-0690">Ribosome biogenesis</keyword>
<evidence type="ECO:0000259" key="22">
    <source>
        <dbReference type="SMART" id="SM00090"/>
    </source>
</evidence>
<feature type="binding site" evidence="20">
    <location>
        <position position="247"/>
    </location>
    <ligand>
        <name>Mg(2+)</name>
        <dbReference type="ChEBI" id="CHEBI:18420"/>
    </ligand>
</feature>
<keyword evidence="15" id="KW-0460">Magnesium</keyword>
<organism evidence="23 24">
    <name type="scientific">Hymenolepis diminuta</name>
    <name type="common">Rat tapeworm</name>
    <dbReference type="NCBI Taxonomy" id="6216"/>
    <lineage>
        <taxon>Eukaryota</taxon>
        <taxon>Metazoa</taxon>
        <taxon>Spiralia</taxon>
        <taxon>Lophotrochozoa</taxon>
        <taxon>Platyhelminthes</taxon>
        <taxon>Cestoda</taxon>
        <taxon>Eucestoda</taxon>
        <taxon>Cyclophyllidea</taxon>
        <taxon>Hymenolepididae</taxon>
        <taxon>Hymenolepis</taxon>
    </lineage>
</organism>
<dbReference type="InterPro" id="IPR018935">
    <property type="entry name" value="RIO_kinase_CS"/>
</dbReference>
<keyword evidence="9" id="KW-0808">Transferase</keyword>
<feature type="compositionally biased region" description="Basic and acidic residues" evidence="21">
    <location>
        <begin position="415"/>
        <end position="424"/>
    </location>
</feature>
<feature type="compositionally biased region" description="Basic residues" evidence="21">
    <location>
        <begin position="462"/>
        <end position="473"/>
    </location>
</feature>
<dbReference type="PANTHER" id="PTHR45723">
    <property type="entry name" value="SERINE/THREONINE-PROTEIN KINASE RIO1"/>
    <property type="match status" value="1"/>
</dbReference>
<dbReference type="Pfam" id="PF01163">
    <property type="entry name" value="RIO1"/>
    <property type="match status" value="1"/>
</dbReference>
<dbReference type="GO" id="GO:0004674">
    <property type="term" value="F:protein serine/threonine kinase activity"/>
    <property type="evidence" value="ECO:0007669"/>
    <property type="project" value="UniProtKB-KW"/>
</dbReference>
<keyword evidence="13" id="KW-0378">Hydrolase</keyword>
<evidence type="ECO:0000256" key="21">
    <source>
        <dbReference type="SAM" id="MobiDB-lite"/>
    </source>
</evidence>
<dbReference type="InterPro" id="IPR017407">
    <property type="entry name" value="Ser/Thr_kinase_Rio1"/>
</dbReference>
<dbReference type="Gene3D" id="3.30.200.20">
    <property type="entry name" value="Phosphorylase Kinase, domain 1"/>
    <property type="match status" value="1"/>
</dbReference>
<keyword evidence="8" id="KW-0723">Serine/threonine-protein kinase</keyword>
<feature type="binding site" evidence="19">
    <location>
        <position position="178"/>
    </location>
    <ligand>
        <name>ATP</name>
        <dbReference type="ChEBI" id="CHEBI:30616"/>
    </ligand>
</feature>
<comment type="subcellular location">
    <subcellularLocation>
        <location evidence="2">Cytoplasm</location>
    </subcellularLocation>
</comment>
<evidence type="ECO:0000256" key="8">
    <source>
        <dbReference type="ARBA" id="ARBA00022527"/>
    </source>
</evidence>
<evidence type="ECO:0000256" key="5">
    <source>
        <dbReference type="ARBA" id="ARBA00016038"/>
    </source>
</evidence>
<evidence type="ECO:0000256" key="14">
    <source>
        <dbReference type="ARBA" id="ARBA00022840"/>
    </source>
</evidence>
<evidence type="ECO:0000256" key="6">
    <source>
        <dbReference type="ARBA" id="ARBA00022490"/>
    </source>
</evidence>
<reference evidence="23 24" key="1">
    <citation type="submission" date="2019-07" db="EMBL/GenBank/DDBJ databases">
        <authorList>
            <person name="Jastrzebski P J."/>
            <person name="Paukszto L."/>
            <person name="Jastrzebski P J."/>
        </authorList>
    </citation>
    <scope>NUCLEOTIDE SEQUENCE [LARGE SCALE GENOMIC DNA]</scope>
    <source>
        <strain evidence="23 24">WMS-il1</strain>
    </source>
</reference>
<dbReference type="Proteomes" id="UP000321570">
    <property type="component" value="Unassembled WGS sequence"/>
</dbReference>
<dbReference type="GO" id="GO:0005524">
    <property type="term" value="F:ATP binding"/>
    <property type="evidence" value="ECO:0007669"/>
    <property type="project" value="UniProtKB-KW"/>
</dbReference>
<dbReference type="SUPFAM" id="SSF56112">
    <property type="entry name" value="Protein kinase-like (PK-like)"/>
    <property type="match status" value="1"/>
</dbReference>
<evidence type="ECO:0000256" key="17">
    <source>
        <dbReference type="ARBA" id="ARBA00048679"/>
    </source>
</evidence>
<comment type="cofactor">
    <cofactor evidence="1 20">
        <name>Mg(2+)</name>
        <dbReference type="ChEBI" id="CHEBI:18420"/>
    </cofactor>
</comment>
<feature type="region of interest" description="Disordered" evidence="21">
    <location>
        <begin position="371"/>
        <end position="473"/>
    </location>
</feature>
<comment type="catalytic activity">
    <reaction evidence="16">
        <text>L-threonyl-[protein] + ATP = O-phospho-L-threonyl-[protein] + ADP + H(+)</text>
        <dbReference type="Rhea" id="RHEA:46608"/>
        <dbReference type="Rhea" id="RHEA-COMP:11060"/>
        <dbReference type="Rhea" id="RHEA-COMP:11605"/>
        <dbReference type="ChEBI" id="CHEBI:15378"/>
        <dbReference type="ChEBI" id="CHEBI:30013"/>
        <dbReference type="ChEBI" id="CHEBI:30616"/>
        <dbReference type="ChEBI" id="CHEBI:61977"/>
        <dbReference type="ChEBI" id="CHEBI:456216"/>
        <dbReference type="EC" id="2.7.11.1"/>
    </reaction>
</comment>
<accession>A0A564Z753</accession>
<dbReference type="AlphaFoldDB" id="A0A564Z753"/>
<dbReference type="Gene3D" id="1.10.510.10">
    <property type="entry name" value="Transferase(Phosphotransferase) domain 1"/>
    <property type="match status" value="1"/>
</dbReference>
<dbReference type="InterPro" id="IPR011009">
    <property type="entry name" value="Kinase-like_dom_sf"/>
</dbReference>
<dbReference type="GO" id="GO:0042254">
    <property type="term" value="P:ribosome biogenesis"/>
    <property type="evidence" value="ECO:0007669"/>
    <property type="project" value="UniProtKB-KW"/>
</dbReference>